<sequence>MKINTLKSLSIAAILFGTLTVFSGGRALFGDAEAQAAVGNAVGFVLWFNFLAGFAYVLVGAALWQGRRWAVWGAGALALATALVAAGFGLHIMSGGAFEMRTVGAMTIRLTFWLTVFAVAPRIR</sequence>
<keyword evidence="1" id="KW-1133">Transmembrane helix</keyword>
<dbReference type="EMBL" id="JBEWZI010000027">
    <property type="protein sequence ID" value="MET7016050.1"/>
    <property type="molecule type" value="Genomic_DNA"/>
</dbReference>
<evidence type="ECO:0000313" key="2">
    <source>
        <dbReference type="EMBL" id="MET7016050.1"/>
    </source>
</evidence>
<evidence type="ECO:0000313" key="3">
    <source>
        <dbReference type="Proteomes" id="UP001549691"/>
    </source>
</evidence>
<evidence type="ECO:0000256" key="1">
    <source>
        <dbReference type="SAM" id="Phobius"/>
    </source>
</evidence>
<gene>
    <name evidence="2" type="ORF">ABXR19_17835</name>
</gene>
<organism evidence="2 3">
    <name type="scientific">Uliginosibacterium flavum</name>
    <dbReference type="NCBI Taxonomy" id="1396831"/>
    <lineage>
        <taxon>Bacteria</taxon>
        <taxon>Pseudomonadati</taxon>
        <taxon>Pseudomonadota</taxon>
        <taxon>Betaproteobacteria</taxon>
        <taxon>Rhodocyclales</taxon>
        <taxon>Zoogloeaceae</taxon>
        <taxon>Uliginosibacterium</taxon>
    </lineage>
</organism>
<keyword evidence="1" id="KW-0472">Membrane</keyword>
<reference evidence="2 3" key="1">
    <citation type="submission" date="2024-07" db="EMBL/GenBank/DDBJ databases">
        <title>Uliginosibacterium flavum JJ3220;KACC:17644.</title>
        <authorList>
            <person name="Kim M.K."/>
        </authorList>
    </citation>
    <scope>NUCLEOTIDE SEQUENCE [LARGE SCALE GENOMIC DNA]</scope>
    <source>
        <strain evidence="2 3">KACC:17644</strain>
    </source>
</reference>
<dbReference type="Proteomes" id="UP001549691">
    <property type="component" value="Unassembled WGS sequence"/>
</dbReference>
<keyword evidence="3" id="KW-1185">Reference proteome</keyword>
<comment type="caution">
    <text evidence="2">The sequence shown here is derived from an EMBL/GenBank/DDBJ whole genome shotgun (WGS) entry which is preliminary data.</text>
</comment>
<accession>A0ABV2TR86</accession>
<name>A0ABV2TR86_9RHOO</name>
<protein>
    <submittedName>
        <fullName evidence="2">Uncharacterized protein</fullName>
    </submittedName>
</protein>
<feature type="transmembrane region" description="Helical" evidence="1">
    <location>
        <begin position="71"/>
        <end position="94"/>
    </location>
</feature>
<dbReference type="RefSeq" id="WP_354602508.1">
    <property type="nucleotide sequence ID" value="NZ_JBEWZI010000027.1"/>
</dbReference>
<feature type="transmembrane region" description="Helical" evidence="1">
    <location>
        <begin position="100"/>
        <end position="120"/>
    </location>
</feature>
<feature type="transmembrane region" description="Helical" evidence="1">
    <location>
        <begin position="44"/>
        <end position="64"/>
    </location>
</feature>
<proteinExistence type="predicted"/>
<keyword evidence="1" id="KW-0812">Transmembrane</keyword>